<organism evidence="2 3">
    <name type="scientific">Methanobrevibacter millerae</name>
    <dbReference type="NCBI Taxonomy" id="230361"/>
    <lineage>
        <taxon>Archaea</taxon>
        <taxon>Methanobacteriati</taxon>
        <taxon>Methanobacteriota</taxon>
        <taxon>Methanomada group</taxon>
        <taxon>Methanobacteria</taxon>
        <taxon>Methanobacteriales</taxon>
        <taxon>Methanobacteriaceae</taxon>
        <taxon>Methanobrevibacter</taxon>
    </lineage>
</organism>
<dbReference type="Proteomes" id="UP000762703">
    <property type="component" value="Unassembled WGS sequence"/>
</dbReference>
<gene>
    <name evidence="2" type="ORF">E7Z73_07745</name>
</gene>
<name>A0A8T3VK20_9EURY</name>
<accession>A0A8T3VK20</accession>
<proteinExistence type="predicted"/>
<reference evidence="2" key="1">
    <citation type="submission" date="2019-04" db="EMBL/GenBank/DDBJ databases">
        <title>Evolution of Biomass-Degrading Anaerobic Consortia Revealed by Metagenomics.</title>
        <authorList>
            <person name="Peng X."/>
        </authorList>
    </citation>
    <scope>NUCLEOTIDE SEQUENCE</scope>
    <source>
        <strain evidence="2">SIG12</strain>
    </source>
</reference>
<evidence type="ECO:0000256" key="1">
    <source>
        <dbReference type="SAM" id="MobiDB-lite"/>
    </source>
</evidence>
<feature type="region of interest" description="Disordered" evidence="1">
    <location>
        <begin position="1"/>
        <end position="45"/>
    </location>
</feature>
<comment type="caution">
    <text evidence="2">The sequence shown here is derived from an EMBL/GenBank/DDBJ whole genome shotgun (WGS) entry which is preliminary data.</text>
</comment>
<evidence type="ECO:0000313" key="2">
    <source>
        <dbReference type="EMBL" id="MBE6505613.1"/>
    </source>
</evidence>
<evidence type="ECO:0000313" key="3">
    <source>
        <dbReference type="Proteomes" id="UP000762703"/>
    </source>
</evidence>
<sequence length="106" mass="12245">MVTFQFIPESFDPDATKDGFPPQKNNNASSARKKNTKKESKKEPVNVDIPQLYEDALKELRTVKGLNDSEITISAIRKHIFKKGTFNQTERDEIARYVKTTWRLSK</sequence>
<protein>
    <submittedName>
        <fullName evidence="2">Uncharacterized protein</fullName>
    </submittedName>
</protein>
<dbReference type="EMBL" id="SUTE01000061">
    <property type="protein sequence ID" value="MBE6505613.1"/>
    <property type="molecule type" value="Genomic_DNA"/>
</dbReference>
<dbReference type="AlphaFoldDB" id="A0A8T3VK20"/>